<proteinExistence type="predicted"/>
<organism evidence="1 2">
    <name type="scientific">Panagrolaimus sp. PS1159</name>
    <dbReference type="NCBI Taxonomy" id="55785"/>
    <lineage>
        <taxon>Eukaryota</taxon>
        <taxon>Metazoa</taxon>
        <taxon>Ecdysozoa</taxon>
        <taxon>Nematoda</taxon>
        <taxon>Chromadorea</taxon>
        <taxon>Rhabditida</taxon>
        <taxon>Tylenchina</taxon>
        <taxon>Panagrolaimomorpha</taxon>
        <taxon>Panagrolaimoidea</taxon>
        <taxon>Panagrolaimidae</taxon>
        <taxon>Panagrolaimus</taxon>
    </lineage>
</organism>
<dbReference type="Proteomes" id="UP000887580">
    <property type="component" value="Unplaced"/>
</dbReference>
<accession>A0AC35FUA0</accession>
<name>A0AC35FUA0_9BILA</name>
<reference evidence="2" key="1">
    <citation type="submission" date="2022-11" db="UniProtKB">
        <authorList>
            <consortium name="WormBaseParasite"/>
        </authorList>
    </citation>
    <scope>IDENTIFICATION</scope>
</reference>
<dbReference type="WBParaSite" id="PS1159_v2.g20939.t1">
    <property type="protein sequence ID" value="PS1159_v2.g20939.t1"/>
    <property type="gene ID" value="PS1159_v2.g20939"/>
</dbReference>
<evidence type="ECO:0000313" key="2">
    <source>
        <dbReference type="WBParaSite" id="PS1159_v2.g20939.t1"/>
    </source>
</evidence>
<protein>
    <submittedName>
        <fullName evidence="2">GATOR complex protein NPRL3</fullName>
    </submittedName>
</protein>
<evidence type="ECO:0000313" key="1">
    <source>
        <dbReference type="Proteomes" id="UP000887580"/>
    </source>
</evidence>
<sequence length="517" mass="59282">MALLDTGKPFDQPWGFVVSLKDRKEDQVLFVYPTKEQPLEKMSSIEDVIESMQITRKAPTYKSWKELSRFGILLRTLGSVISPKHSNVGEINIKVDALRFLGSWFNISEDSEEAICIAFVLSGHCQQDIADSFLTVSRQISGAICSLQKASDYVRNQLSLIQRIHEAIDMEQSEGILRGNITPFEECLRESSMLQSLQRIFEDVFVHGNNVMYLDKHVQLNVCIRSHALLYCTLLPRTNTALQKMIDSIRPYHTLIFVDDERPTPDKHPLLLSFLEYYSPERSLEEIRVDMRCTMDQLMLFVHNLIQWGRAVISYPICLQNSYTIGEPSTVDLEDLAAYYNYLFPDPTRISKNGEIEKSVSTSILAEILEFLSPVVTLEEYFVNASRFHPRVANMETVIQLHVHIQLIEPSQAWLQGKAISKDLSPRVKTLIKNCHHLEEIFKKYILIACSNILAFPLSEPDLFEALGTLISLIPHFLQCSYIEKIIFETKVTRSSINRVIDLFQPLLFVFEIPATL</sequence>